<evidence type="ECO:0000313" key="7">
    <source>
        <dbReference type="Proteomes" id="UP000288215"/>
    </source>
</evidence>
<dbReference type="PANTHER" id="PTHR11715:SF3">
    <property type="entry name" value="GLYCINE CLEAVAGE SYSTEM H PROTEIN-RELATED"/>
    <property type="match status" value="1"/>
</dbReference>
<evidence type="ECO:0000256" key="4">
    <source>
        <dbReference type="PIRSR" id="PIRSR617453-50"/>
    </source>
</evidence>
<dbReference type="SUPFAM" id="SSF51230">
    <property type="entry name" value="Single hybrid motif"/>
    <property type="match status" value="1"/>
</dbReference>
<gene>
    <name evidence="3" type="primary">gcvH</name>
    <name evidence="6" type="ORF">Metus_1227</name>
</gene>
<dbReference type="GO" id="GO:0005960">
    <property type="term" value="C:glycine cleavage complex"/>
    <property type="evidence" value="ECO:0007669"/>
    <property type="project" value="InterPro"/>
</dbReference>
<dbReference type="InterPro" id="IPR017453">
    <property type="entry name" value="GCV_H_sub"/>
</dbReference>
<dbReference type="Proteomes" id="UP000288215">
    <property type="component" value="Unassembled WGS sequence"/>
</dbReference>
<comment type="subunit">
    <text evidence="3">The glycine cleavage system is composed of four proteins: P, T, L and H.</text>
</comment>
<feature type="domain" description="Lipoyl-binding" evidence="5">
    <location>
        <begin position="31"/>
        <end position="113"/>
    </location>
</feature>
<keyword evidence="2 3" id="KW-0450">Lipoyl</keyword>
<dbReference type="Pfam" id="PF01597">
    <property type="entry name" value="GCV_H"/>
    <property type="match status" value="1"/>
</dbReference>
<dbReference type="InterPro" id="IPR002930">
    <property type="entry name" value="GCV_H"/>
</dbReference>
<dbReference type="EMBL" id="RXGA01000003">
    <property type="protein sequence ID" value="RWX73253.1"/>
    <property type="molecule type" value="Genomic_DNA"/>
</dbReference>
<dbReference type="InterPro" id="IPR011053">
    <property type="entry name" value="Single_hybrid_motif"/>
</dbReference>
<dbReference type="GO" id="GO:0009249">
    <property type="term" value="P:protein lipoylation"/>
    <property type="evidence" value="ECO:0007669"/>
    <property type="project" value="TreeGrafter"/>
</dbReference>
<protein>
    <recommendedName>
        <fullName evidence="3">Probable glycine cleavage system H protein</fullName>
    </recommendedName>
</protein>
<dbReference type="NCBIfam" id="TIGR00527">
    <property type="entry name" value="gcvH"/>
    <property type="match status" value="1"/>
</dbReference>
<organism evidence="6 7">
    <name type="scientific">Methanosuratincola subterraneus</name>
    <dbReference type="NCBI Taxonomy" id="2593994"/>
    <lineage>
        <taxon>Archaea</taxon>
        <taxon>Thermoproteota</taxon>
        <taxon>Methanosuratincolia</taxon>
        <taxon>Candidatus Methanomethylicales</taxon>
        <taxon>Candidatus Methanomethylicaceae</taxon>
        <taxon>Candidatus Methanosuratincola (ex Vanwonterghem et al. 2016)</taxon>
    </lineage>
</organism>
<dbReference type="GO" id="GO:0019464">
    <property type="term" value="P:glycine decarboxylation via glycine cleavage system"/>
    <property type="evidence" value="ECO:0007669"/>
    <property type="project" value="UniProtKB-UniRule"/>
</dbReference>
<dbReference type="InterPro" id="IPR003016">
    <property type="entry name" value="2-oxoA_DH_lipoyl-BS"/>
</dbReference>
<dbReference type="InterPro" id="IPR033753">
    <property type="entry name" value="GCV_H/Fam206"/>
</dbReference>
<dbReference type="InterPro" id="IPR000089">
    <property type="entry name" value="Biotin_lipoyl"/>
</dbReference>
<dbReference type="PROSITE" id="PS50968">
    <property type="entry name" value="BIOTINYL_LIPOYL"/>
    <property type="match status" value="1"/>
</dbReference>
<dbReference type="CDD" id="cd06848">
    <property type="entry name" value="GCS_H"/>
    <property type="match status" value="1"/>
</dbReference>
<evidence type="ECO:0000256" key="3">
    <source>
        <dbReference type="HAMAP-Rule" id="MF_00272"/>
    </source>
</evidence>
<dbReference type="PROSITE" id="PS00189">
    <property type="entry name" value="LIPOYL"/>
    <property type="match status" value="1"/>
</dbReference>
<evidence type="ECO:0000256" key="1">
    <source>
        <dbReference type="ARBA" id="ARBA00009249"/>
    </source>
</evidence>
<evidence type="ECO:0000313" key="6">
    <source>
        <dbReference type="EMBL" id="RWX73253.1"/>
    </source>
</evidence>
<dbReference type="NCBIfam" id="NF002270">
    <property type="entry name" value="PRK01202.1"/>
    <property type="match status" value="1"/>
</dbReference>
<comment type="similarity">
    <text evidence="1 3">Belongs to the GcvH family.</text>
</comment>
<reference evidence="6 7" key="1">
    <citation type="submission" date="2018-12" db="EMBL/GenBank/DDBJ databases">
        <title>The complete genome of the methanogenic archaea of the candidate phylum Verstraetearchaeota, obtained from the metagenome of underground thermal water.</title>
        <authorList>
            <person name="Kadnikov V.V."/>
            <person name="Mardanov A.V."/>
            <person name="Beletsky A.V."/>
            <person name="Karnachuk O.V."/>
            <person name="Ravin N.V."/>
        </authorList>
    </citation>
    <scope>NUCLEOTIDE SEQUENCE [LARGE SCALE GENOMIC DNA]</scope>
    <source>
        <strain evidence="6">Ch88</strain>
    </source>
</reference>
<comment type="cofactor">
    <cofactor evidence="3">
        <name>(R)-lipoate</name>
        <dbReference type="ChEBI" id="CHEBI:83088"/>
    </cofactor>
    <text evidence="3">Binds 1 lipoyl cofactor covalently.</text>
</comment>
<dbReference type="PANTHER" id="PTHR11715">
    <property type="entry name" value="GLYCINE CLEAVAGE SYSTEM H PROTEIN"/>
    <property type="match status" value="1"/>
</dbReference>
<proteinExistence type="inferred from homology"/>
<dbReference type="Gene3D" id="2.40.50.100">
    <property type="match status" value="1"/>
</dbReference>
<sequence>MSDFIDISGNLVKKGLKYAKTHEWIDLSSSPSKVGISDFAQRSLHDVVYADLPKVGQAVKRGLTLCTLESIKAVAEVYSPVDGVVVEVNAALESNPELVNKDPYGDGWLVKLQVTGGTEGLLGAEEYSDLVRKQI</sequence>
<evidence type="ECO:0000259" key="5">
    <source>
        <dbReference type="PROSITE" id="PS50968"/>
    </source>
</evidence>
<dbReference type="GO" id="GO:0005737">
    <property type="term" value="C:cytoplasm"/>
    <property type="evidence" value="ECO:0007669"/>
    <property type="project" value="TreeGrafter"/>
</dbReference>
<feature type="modified residue" description="N6-lipoyllysine" evidence="3 4">
    <location>
        <position position="72"/>
    </location>
</feature>
<dbReference type="AlphaFoldDB" id="A0A3S3RMM3"/>
<comment type="caution">
    <text evidence="6">The sequence shown here is derived from an EMBL/GenBank/DDBJ whole genome shotgun (WGS) entry which is preliminary data.</text>
</comment>
<name>A0A3S3RMM3_METS7</name>
<comment type="function">
    <text evidence="3">The glycine cleavage system catalyzes the degradation of glycine. The H protein shuttles the methylamine group of glycine from the P protein to the T protein.</text>
</comment>
<accession>A0A3S3RMM3</accession>
<dbReference type="HAMAP" id="MF_00272">
    <property type="entry name" value="GcvH"/>
    <property type="match status" value="1"/>
</dbReference>
<evidence type="ECO:0000256" key="2">
    <source>
        <dbReference type="ARBA" id="ARBA00022823"/>
    </source>
</evidence>